<protein>
    <submittedName>
        <fullName evidence="1">TPR domain protein, putative component of TonB system</fullName>
    </submittedName>
</protein>
<dbReference type="InterPro" id="IPR011990">
    <property type="entry name" value="TPR-like_helical_dom_sf"/>
</dbReference>
<organism evidence="1">
    <name type="scientific">hydrothermal vent metagenome</name>
    <dbReference type="NCBI Taxonomy" id="652676"/>
    <lineage>
        <taxon>unclassified sequences</taxon>
        <taxon>metagenomes</taxon>
        <taxon>ecological metagenomes</taxon>
    </lineage>
</organism>
<dbReference type="SUPFAM" id="SSF48452">
    <property type="entry name" value="TPR-like"/>
    <property type="match status" value="3"/>
</dbReference>
<dbReference type="PROSITE" id="PS50005">
    <property type="entry name" value="TPR"/>
    <property type="match status" value="1"/>
</dbReference>
<evidence type="ECO:0000313" key="1">
    <source>
        <dbReference type="EMBL" id="VAX01766.1"/>
    </source>
</evidence>
<dbReference type="SMART" id="SM00028">
    <property type="entry name" value="TPR"/>
    <property type="match status" value="5"/>
</dbReference>
<name>A0A3B1A7P6_9ZZZZ</name>
<dbReference type="EMBL" id="UOFV01000271">
    <property type="protein sequence ID" value="VAX01766.1"/>
    <property type="molecule type" value="Genomic_DNA"/>
</dbReference>
<proteinExistence type="predicted"/>
<dbReference type="InterPro" id="IPR019734">
    <property type="entry name" value="TPR_rpt"/>
</dbReference>
<sequence>YEKAATKLGWALFKQERYQQALKAFFALADRKLKPTTGLAVPRKLSRGDKELVDDVFRIVTLTFNELGGGKSIKPYFDKNGHREYEIRVYRDLAKFYVKKDRVRDAAEAYHAFAEAYPMHEKAFEFDLKAIETYTQAGFASVLIEEKRTFIKRYRINGAYWKRYEEQEDTILVQLKTAVRENSEDVVRHLHAEAQKNKTAVAYQTAFIWYRQHLKWFGQSKNAQKLNFLYAELLFESGNFEKAAKEYEKTAYRYVRFGKDAEAGYAALLAYGEAEKKAEGKQKTTWSRLAVGSAMRFGKTFPDDKRSAQVLTRAAEDMFALKKYNQAAVAARQILELSHAPNSETRRTAWKIIARAEFEKGDYTRAEVAYKVALSLTGINDTSRKALKDGLAASVYKQGEYMKSKGNLQGAIAQFSRVEQVSPNSAVIQSAEFDIAASLMESGSWGGAISKFLAFRDKNPAHPLSARVSENLVKAYLKSKQPLKAAVELENMAKNASNPEIGRAALWQAAELYEEADSEQQIITTYKRYVSTFPQPVEQATEARHKLAAIYGKRGQLGERRHWLNEIIQNDKNAGNGSTPRTQYLAAKAAFELAEPALQSFQQVKLVRPLKQNLARKKQKMKEAVDAFTLAADYGIAEVTTASVYWLAEIYNEFGRELMQSERPEGLSEEEVEQYDILLEEQAYPFEEKSINIHESNVGRVSEGTFDEWIKKSFEELRKLSPIRYAKSEKSESTALYLY</sequence>
<dbReference type="AlphaFoldDB" id="A0A3B1A7P6"/>
<dbReference type="Gene3D" id="1.25.40.10">
    <property type="entry name" value="Tetratricopeptide repeat domain"/>
    <property type="match status" value="3"/>
</dbReference>
<accession>A0A3B1A7P6</accession>
<feature type="non-terminal residue" evidence="1">
    <location>
        <position position="1"/>
    </location>
</feature>
<gene>
    <name evidence="1" type="ORF">MNBD_GAMMA19-1468</name>
</gene>
<reference evidence="1" key="1">
    <citation type="submission" date="2018-06" db="EMBL/GenBank/DDBJ databases">
        <authorList>
            <person name="Zhirakovskaya E."/>
        </authorList>
    </citation>
    <scope>NUCLEOTIDE SEQUENCE</scope>
</reference>